<evidence type="ECO:0000256" key="18">
    <source>
        <dbReference type="ARBA" id="ARBA00029888"/>
    </source>
</evidence>
<protein>
    <recommendedName>
        <fullName evidence="18">Env polyprotein</fullName>
    </recommendedName>
</protein>
<keyword evidence="5" id="KW-1032">Host cell membrane</keyword>
<keyword evidence="13" id="KW-1133">Transmembrane helix</keyword>
<accession>Q3Y652</accession>
<dbReference type="GO" id="GO:0020002">
    <property type="term" value="C:host cell plasma membrane"/>
    <property type="evidence" value="ECO:0007669"/>
    <property type="project" value="UniProtKB-SubCell"/>
</dbReference>
<keyword evidence="8" id="KW-0812">Transmembrane</keyword>
<evidence type="ECO:0000256" key="12">
    <source>
        <dbReference type="ARBA" id="ARBA00022879"/>
    </source>
</evidence>
<evidence type="ECO:0000256" key="14">
    <source>
        <dbReference type="ARBA" id="ARBA00023136"/>
    </source>
</evidence>
<keyword evidence="17" id="KW-1160">Virus entry into host cell</keyword>
<dbReference type="GO" id="GO:0046718">
    <property type="term" value="P:symbiont entry into host cell"/>
    <property type="evidence" value="ECO:0007669"/>
    <property type="project" value="UniProtKB-KW"/>
</dbReference>
<keyword evidence="14" id="KW-0472">Membrane</keyword>
<evidence type="ECO:0000259" key="19">
    <source>
        <dbReference type="Pfam" id="PF00517"/>
    </source>
</evidence>
<reference evidence="20" key="1">
    <citation type="submission" date="2005-08" db="EMBL/GenBank/DDBJ databases">
        <title>Genomic Diversity of HIV-1 subtypes in Northern Kenya.</title>
        <authorList>
            <person name="Khamadi S.A."/>
            <person name="Ochieng W."/>
            <person name="Lihana R.W."/>
            <person name="Kiptoo M.K."/>
            <person name="Kinyua J.G."/>
            <person name="Lagat N."/>
            <person name="Muriuki J."/>
            <person name="Mwangi J."/>
            <person name="Pelle R."/>
            <person name="Muigai A."/>
            <person name="Carter J."/>
            <person name="Yamada R."/>
            <person name="Mpoke S."/>
        </authorList>
    </citation>
    <scope>NUCLEOTIDE SEQUENCE</scope>
    <source>
        <strain evidence="20">MYDH034</strain>
    </source>
</reference>
<dbReference type="GO" id="GO:0055036">
    <property type="term" value="C:virion membrane"/>
    <property type="evidence" value="ECO:0007669"/>
    <property type="project" value="UniProtKB-SubCell"/>
</dbReference>
<evidence type="ECO:0000256" key="3">
    <source>
        <dbReference type="ARBA" id="ARBA00004563"/>
    </source>
</evidence>
<dbReference type="Gene3D" id="1.10.287.210">
    <property type="match status" value="1"/>
</dbReference>
<keyword evidence="6" id="KW-0945">Host-virus interaction</keyword>
<evidence type="ECO:0000256" key="4">
    <source>
        <dbReference type="ARBA" id="ARBA00004650"/>
    </source>
</evidence>
<evidence type="ECO:0000313" key="20">
    <source>
        <dbReference type="EMBL" id="AAZ81502.1"/>
    </source>
</evidence>
<evidence type="ECO:0000256" key="9">
    <source>
        <dbReference type="ARBA" id="ARBA00022804"/>
    </source>
</evidence>
<keyword evidence="16" id="KW-0325">Glycoprotein</keyword>
<dbReference type="EMBL" id="DQ155145">
    <property type="protein sequence ID" value="AAZ81502.1"/>
    <property type="molecule type" value="Genomic_DNA"/>
</dbReference>
<evidence type="ECO:0000256" key="5">
    <source>
        <dbReference type="ARBA" id="ARBA00022511"/>
    </source>
</evidence>
<evidence type="ECO:0000256" key="10">
    <source>
        <dbReference type="ARBA" id="ARBA00022844"/>
    </source>
</evidence>
<keyword evidence="7" id="KW-0165">Cleavage on pair of basic residues</keyword>
<dbReference type="GO" id="GO:0019031">
    <property type="term" value="C:viral envelope"/>
    <property type="evidence" value="ECO:0007669"/>
    <property type="project" value="UniProtKB-KW"/>
</dbReference>
<evidence type="ECO:0000256" key="16">
    <source>
        <dbReference type="ARBA" id="ARBA00023180"/>
    </source>
</evidence>
<organismHost>
    <name type="scientific">Homo sapiens</name>
    <name type="common">Human</name>
    <dbReference type="NCBI Taxonomy" id="9606"/>
</organismHost>
<keyword evidence="11" id="KW-1043">Host membrane</keyword>
<feature type="domain" description="Retroviral envelope protein GP41-like" evidence="19">
    <location>
        <begin position="28"/>
        <end position="118"/>
    </location>
</feature>
<keyword evidence="9" id="KW-1161">Viral attachment to host cell</keyword>
<comment type="subcellular location">
    <subcellularLocation>
        <location evidence="2">Host cell membrane</location>
        <topology evidence="2">Peripheral membrane protein</topology>
    </subcellularLocation>
    <subcellularLocation>
        <location evidence="1">Host cell membrane</location>
        <topology evidence="1">Single-pass type I membrane protein</topology>
    </subcellularLocation>
    <subcellularLocation>
        <location evidence="4">Virion membrane</location>
        <topology evidence="4">Peripheral membrane protein</topology>
    </subcellularLocation>
    <subcellularLocation>
        <location evidence="3">Virion membrane</location>
        <topology evidence="3">Single-pass type I membrane protein</topology>
    </subcellularLocation>
</comment>
<gene>
    <name evidence="20" type="primary">env</name>
</gene>
<dbReference type="Pfam" id="PF00517">
    <property type="entry name" value="GP41"/>
    <property type="match status" value="1"/>
</dbReference>
<dbReference type="GO" id="GO:0005198">
    <property type="term" value="F:structural molecule activity"/>
    <property type="evidence" value="ECO:0007669"/>
    <property type="project" value="InterPro"/>
</dbReference>
<proteinExistence type="predicted"/>
<evidence type="ECO:0000256" key="13">
    <source>
        <dbReference type="ARBA" id="ARBA00022989"/>
    </source>
</evidence>
<organism evidence="20">
    <name type="scientific">Human immunodeficiency virus type 1</name>
    <name type="common">HIV-1</name>
    <dbReference type="NCBI Taxonomy" id="11676"/>
    <lineage>
        <taxon>Viruses</taxon>
        <taxon>Riboviria</taxon>
        <taxon>Pararnavirae</taxon>
        <taxon>Artverviricota</taxon>
        <taxon>Revtraviricetes</taxon>
        <taxon>Ortervirales</taxon>
        <taxon>Retroviridae</taxon>
        <taxon>Orthoretrovirinae</taxon>
        <taxon>Lentivirus</taxon>
        <taxon>Lentivirus humimdef1</taxon>
    </lineage>
</organism>
<evidence type="ECO:0000256" key="8">
    <source>
        <dbReference type="ARBA" id="ARBA00022692"/>
    </source>
</evidence>
<evidence type="ECO:0000256" key="17">
    <source>
        <dbReference type="ARBA" id="ARBA00023296"/>
    </source>
</evidence>
<evidence type="ECO:0000256" key="11">
    <source>
        <dbReference type="ARBA" id="ARBA00022870"/>
    </source>
</evidence>
<keyword evidence="10" id="KW-0946">Virion</keyword>
<dbReference type="SUPFAM" id="SSF58069">
    <property type="entry name" value="Virus ectodomain"/>
    <property type="match status" value="1"/>
</dbReference>
<sequence length="134" mass="15774">IEGSTTSVETYCLGHYNSSRQESWLWKDTSRINNSSGIWGCSGKLICTTNVPWNSSWSHNKTMDEIWENMTWLQWDKEISNYTQLIYSLIEESQIQQEKNEQDLLSLASGQGLWNWLRYQIAVDIKILYDSRRL</sequence>
<evidence type="ECO:0000256" key="1">
    <source>
        <dbReference type="ARBA" id="ARBA00004402"/>
    </source>
</evidence>
<feature type="non-terminal residue" evidence="20">
    <location>
        <position position="1"/>
    </location>
</feature>
<evidence type="ECO:0000256" key="6">
    <source>
        <dbReference type="ARBA" id="ARBA00022581"/>
    </source>
</evidence>
<keyword evidence="15" id="KW-1015">Disulfide bond</keyword>
<evidence type="ECO:0000256" key="7">
    <source>
        <dbReference type="ARBA" id="ARBA00022685"/>
    </source>
</evidence>
<name>Q3Y652_HV1</name>
<keyword evidence="12 20" id="KW-0261">Viral envelope protein</keyword>
<dbReference type="GO" id="GO:0019062">
    <property type="term" value="P:virion attachment to host cell"/>
    <property type="evidence" value="ECO:0007669"/>
    <property type="project" value="UniProtKB-KW"/>
</dbReference>
<evidence type="ECO:0000256" key="2">
    <source>
        <dbReference type="ARBA" id="ARBA00004505"/>
    </source>
</evidence>
<feature type="non-terminal residue" evidence="20">
    <location>
        <position position="134"/>
    </location>
</feature>
<dbReference type="InterPro" id="IPR000328">
    <property type="entry name" value="GP41-like"/>
</dbReference>
<evidence type="ECO:0000256" key="15">
    <source>
        <dbReference type="ARBA" id="ARBA00023157"/>
    </source>
</evidence>